<keyword evidence="1" id="KW-0472">Membrane</keyword>
<dbReference type="AlphaFoldDB" id="A0A371E3I1"/>
<dbReference type="EMBL" id="QJKJ01016735">
    <property type="protein sequence ID" value="RDX60601.1"/>
    <property type="molecule type" value="Genomic_DNA"/>
</dbReference>
<reference evidence="2" key="1">
    <citation type="submission" date="2018-05" db="EMBL/GenBank/DDBJ databases">
        <title>Draft genome of Mucuna pruriens seed.</title>
        <authorList>
            <person name="Nnadi N.E."/>
            <person name="Vos R."/>
            <person name="Hasami M.H."/>
            <person name="Devisetty U.K."/>
            <person name="Aguiy J.C."/>
        </authorList>
    </citation>
    <scope>NUCLEOTIDE SEQUENCE [LARGE SCALE GENOMIC DNA]</scope>
    <source>
        <strain evidence="2">JCA_2017</strain>
    </source>
</reference>
<dbReference type="Proteomes" id="UP000257109">
    <property type="component" value="Unassembled WGS sequence"/>
</dbReference>
<evidence type="ECO:0000256" key="1">
    <source>
        <dbReference type="SAM" id="Phobius"/>
    </source>
</evidence>
<evidence type="ECO:0000313" key="3">
    <source>
        <dbReference type="Proteomes" id="UP000257109"/>
    </source>
</evidence>
<gene>
    <name evidence="2" type="ORF">CR513_61244</name>
</gene>
<protein>
    <submittedName>
        <fullName evidence="2">Uncharacterized protein</fullName>
    </submittedName>
</protein>
<organism evidence="2 3">
    <name type="scientific">Mucuna pruriens</name>
    <name type="common">Velvet bean</name>
    <name type="synonym">Dolichos pruriens</name>
    <dbReference type="NCBI Taxonomy" id="157652"/>
    <lineage>
        <taxon>Eukaryota</taxon>
        <taxon>Viridiplantae</taxon>
        <taxon>Streptophyta</taxon>
        <taxon>Embryophyta</taxon>
        <taxon>Tracheophyta</taxon>
        <taxon>Spermatophyta</taxon>
        <taxon>Magnoliopsida</taxon>
        <taxon>eudicotyledons</taxon>
        <taxon>Gunneridae</taxon>
        <taxon>Pentapetalae</taxon>
        <taxon>rosids</taxon>
        <taxon>fabids</taxon>
        <taxon>Fabales</taxon>
        <taxon>Fabaceae</taxon>
        <taxon>Papilionoideae</taxon>
        <taxon>50 kb inversion clade</taxon>
        <taxon>NPAAA clade</taxon>
        <taxon>indigoferoid/millettioid clade</taxon>
        <taxon>Phaseoleae</taxon>
        <taxon>Mucuna</taxon>
    </lineage>
</organism>
<proteinExistence type="predicted"/>
<comment type="caution">
    <text evidence="2">The sequence shown here is derived from an EMBL/GenBank/DDBJ whole genome shotgun (WGS) entry which is preliminary data.</text>
</comment>
<keyword evidence="1" id="KW-1133">Transmembrane helix</keyword>
<evidence type="ECO:0000313" key="2">
    <source>
        <dbReference type="EMBL" id="RDX60601.1"/>
    </source>
</evidence>
<accession>A0A371E3I1</accession>
<name>A0A371E3I1_MUCPR</name>
<feature type="transmembrane region" description="Helical" evidence="1">
    <location>
        <begin position="62"/>
        <end position="83"/>
    </location>
</feature>
<keyword evidence="1" id="KW-0812">Transmembrane</keyword>
<feature type="non-terminal residue" evidence="2">
    <location>
        <position position="1"/>
    </location>
</feature>
<keyword evidence="3" id="KW-1185">Reference proteome</keyword>
<sequence>MEVEIIFSQRKLCYLDSENRVISRGFRYLGSHVKRIMMFLCCKTNLAMVQIKIHKEKKMKKVKLCTCLFVGVSLTIFTTMMTLKIK</sequence>